<dbReference type="InterPro" id="IPR011429">
    <property type="entry name" value="Cyt_c_Planctomycete-type"/>
</dbReference>
<feature type="chain" id="PRO_5021701352" evidence="2">
    <location>
        <begin position="24"/>
        <end position="325"/>
    </location>
</feature>
<feature type="transmembrane region" description="Helical" evidence="1">
    <location>
        <begin position="167"/>
        <end position="185"/>
    </location>
</feature>
<sequence precursor="true">MKNTTITGIALCMAILWNQPIFAAGPLNDDGQVIDFQRDVAPILRTKCLSCHGPDDAKNDFRVDDPEIMADYIEAGDHETSSLYIDYIVAEDPDMLMPPESEGPMSPAEIAILRLWIEEGANWPEDAQVVLSDPAAVDVVIVEPVPVPDSLASRVWAFQGYLHPATVHFPVALLTFGAAFVVLGYKWPQLAHPIPFACLLCGALSAIAASAMGWSFADQEGYGSWSKGLEASISRHRWTGVGVTITSVAFALIAIKAEMNENLRLRKVWQIGLLISAGMVGLVGHIGGELTYGEEFYHKAFEILSGTDSELPVIEIETVSTDGES</sequence>
<feature type="domain" description="Cytochrome C Planctomycete-type" evidence="3">
    <location>
        <begin position="48"/>
        <end position="100"/>
    </location>
</feature>
<dbReference type="RefSeq" id="WP_145343008.1">
    <property type="nucleotide sequence ID" value="NZ_CP036261.1"/>
</dbReference>
<dbReference type="InterPro" id="IPR036909">
    <property type="entry name" value="Cyt_c-like_dom_sf"/>
</dbReference>
<reference evidence="5 6" key="1">
    <citation type="submission" date="2019-02" db="EMBL/GenBank/DDBJ databases">
        <title>Deep-cultivation of Planctomycetes and their phenomic and genomic characterization uncovers novel biology.</title>
        <authorList>
            <person name="Wiegand S."/>
            <person name="Jogler M."/>
            <person name="Boedeker C."/>
            <person name="Pinto D."/>
            <person name="Vollmers J."/>
            <person name="Rivas-Marin E."/>
            <person name="Kohn T."/>
            <person name="Peeters S.H."/>
            <person name="Heuer A."/>
            <person name="Rast P."/>
            <person name="Oberbeckmann S."/>
            <person name="Bunk B."/>
            <person name="Jeske O."/>
            <person name="Meyerdierks A."/>
            <person name="Storesund J.E."/>
            <person name="Kallscheuer N."/>
            <person name="Luecker S."/>
            <person name="Lage O.M."/>
            <person name="Pohl T."/>
            <person name="Merkel B.J."/>
            <person name="Hornburger P."/>
            <person name="Mueller R.-W."/>
            <person name="Bruemmer F."/>
            <person name="Labrenz M."/>
            <person name="Spormann A.M."/>
            <person name="Op den Camp H."/>
            <person name="Overmann J."/>
            <person name="Amann R."/>
            <person name="Jetten M.S.M."/>
            <person name="Mascher T."/>
            <person name="Medema M.H."/>
            <person name="Devos D.P."/>
            <person name="Kaster A.-K."/>
            <person name="Ovreas L."/>
            <person name="Rohde M."/>
            <person name="Galperin M.Y."/>
            <person name="Jogler C."/>
        </authorList>
    </citation>
    <scope>NUCLEOTIDE SEQUENCE [LARGE SCALE GENOMIC DNA]</scope>
    <source>
        <strain evidence="5 6">EC9</strain>
    </source>
</reference>
<dbReference type="EMBL" id="CP036261">
    <property type="protein sequence ID" value="QDS86944.1"/>
    <property type="molecule type" value="Genomic_DNA"/>
</dbReference>
<keyword evidence="1" id="KW-1133">Transmembrane helix</keyword>
<protein>
    <submittedName>
        <fullName evidence="5">Planctomycete cytochrome C</fullName>
    </submittedName>
</protein>
<evidence type="ECO:0000313" key="5">
    <source>
        <dbReference type="EMBL" id="QDS86944.1"/>
    </source>
</evidence>
<feature type="signal peptide" evidence="2">
    <location>
        <begin position="1"/>
        <end position="23"/>
    </location>
</feature>
<keyword evidence="6" id="KW-1185">Reference proteome</keyword>
<feature type="domain" description="DUF2231" evidence="4">
    <location>
        <begin position="162"/>
        <end position="293"/>
    </location>
</feature>
<accession>A0A517LWE2</accession>
<proteinExistence type="predicted"/>
<dbReference type="GO" id="GO:0020037">
    <property type="term" value="F:heme binding"/>
    <property type="evidence" value="ECO:0007669"/>
    <property type="project" value="InterPro"/>
</dbReference>
<dbReference type="GO" id="GO:0009055">
    <property type="term" value="F:electron transfer activity"/>
    <property type="evidence" value="ECO:0007669"/>
    <property type="project" value="InterPro"/>
</dbReference>
<dbReference type="PANTHER" id="PTHR35889">
    <property type="entry name" value="CYCLOINULO-OLIGOSACCHARIDE FRUCTANOTRANSFERASE-RELATED"/>
    <property type="match status" value="1"/>
</dbReference>
<evidence type="ECO:0000259" key="3">
    <source>
        <dbReference type="Pfam" id="PF07635"/>
    </source>
</evidence>
<organism evidence="5 6">
    <name type="scientific">Rosistilla ulvae</name>
    <dbReference type="NCBI Taxonomy" id="1930277"/>
    <lineage>
        <taxon>Bacteria</taxon>
        <taxon>Pseudomonadati</taxon>
        <taxon>Planctomycetota</taxon>
        <taxon>Planctomycetia</taxon>
        <taxon>Pirellulales</taxon>
        <taxon>Pirellulaceae</taxon>
        <taxon>Rosistilla</taxon>
    </lineage>
</organism>
<dbReference type="Proteomes" id="UP000319557">
    <property type="component" value="Chromosome"/>
</dbReference>
<evidence type="ECO:0000259" key="4">
    <source>
        <dbReference type="Pfam" id="PF09990"/>
    </source>
</evidence>
<keyword evidence="1" id="KW-0472">Membrane</keyword>
<evidence type="ECO:0000256" key="2">
    <source>
        <dbReference type="SAM" id="SignalP"/>
    </source>
</evidence>
<gene>
    <name evidence="5" type="ORF">EC9_11190</name>
</gene>
<dbReference type="Pfam" id="PF07635">
    <property type="entry name" value="PSCyt1"/>
    <property type="match status" value="1"/>
</dbReference>
<keyword evidence="1" id="KW-0812">Transmembrane</keyword>
<dbReference type="InterPro" id="IPR019251">
    <property type="entry name" value="DUF2231_TM"/>
</dbReference>
<name>A0A517LWE2_9BACT</name>
<feature type="transmembrane region" description="Helical" evidence="1">
    <location>
        <begin position="197"/>
        <end position="217"/>
    </location>
</feature>
<dbReference type="Pfam" id="PF09990">
    <property type="entry name" value="DUF2231"/>
    <property type="match status" value="1"/>
</dbReference>
<dbReference type="OrthoDB" id="9809746at2"/>
<dbReference type="PANTHER" id="PTHR35889:SF3">
    <property type="entry name" value="F-BOX DOMAIN-CONTAINING PROTEIN"/>
    <property type="match status" value="1"/>
</dbReference>
<dbReference type="SUPFAM" id="SSF46626">
    <property type="entry name" value="Cytochrome c"/>
    <property type="match status" value="1"/>
</dbReference>
<evidence type="ECO:0000256" key="1">
    <source>
        <dbReference type="SAM" id="Phobius"/>
    </source>
</evidence>
<feature type="transmembrane region" description="Helical" evidence="1">
    <location>
        <begin position="237"/>
        <end position="255"/>
    </location>
</feature>
<dbReference type="KEGG" id="ruv:EC9_11190"/>
<feature type="transmembrane region" description="Helical" evidence="1">
    <location>
        <begin position="267"/>
        <end position="287"/>
    </location>
</feature>
<keyword evidence="2" id="KW-0732">Signal</keyword>
<dbReference type="AlphaFoldDB" id="A0A517LWE2"/>
<evidence type="ECO:0000313" key="6">
    <source>
        <dbReference type="Proteomes" id="UP000319557"/>
    </source>
</evidence>